<feature type="transmembrane region" description="Helical" evidence="1">
    <location>
        <begin position="94"/>
        <end position="111"/>
    </location>
</feature>
<evidence type="ECO:0000313" key="3">
    <source>
        <dbReference type="EMBL" id="MDU8996386.1"/>
    </source>
</evidence>
<dbReference type="EMBL" id="JARAKF010000001">
    <property type="protein sequence ID" value="MDU8996386.1"/>
    <property type="molecule type" value="Genomic_DNA"/>
</dbReference>
<name>A0ABU3UR34_9ACTN</name>
<evidence type="ECO:0000256" key="1">
    <source>
        <dbReference type="SAM" id="Phobius"/>
    </source>
</evidence>
<keyword evidence="4" id="KW-1185">Reference proteome</keyword>
<dbReference type="Proteomes" id="UP001257627">
    <property type="component" value="Unassembled WGS sequence"/>
</dbReference>
<organism evidence="3 4">
    <name type="scientific">Streptomyces mirabilis</name>
    <dbReference type="NCBI Taxonomy" id="68239"/>
    <lineage>
        <taxon>Bacteria</taxon>
        <taxon>Bacillati</taxon>
        <taxon>Actinomycetota</taxon>
        <taxon>Actinomycetes</taxon>
        <taxon>Kitasatosporales</taxon>
        <taxon>Streptomycetaceae</taxon>
        <taxon>Streptomyces</taxon>
    </lineage>
</organism>
<keyword evidence="1" id="KW-0812">Transmembrane</keyword>
<accession>A0ABU3UR34</accession>
<sequence length="143" mass="15286">MTTVPDRTRKGPGRPGSGETINEASSFAGIMMLLSGPLSILMGASGIAQDTLFSASLYAYRFDLTAWGWIHLVIGVALVITGLGVLTDKSWGRGAGVAVAGISLITQFMFVPYYPLWAIPAMTLDLLILFALTRIHIETRGGR</sequence>
<gene>
    <name evidence="3" type="ORF">PU648_29380</name>
</gene>
<feature type="transmembrane region" description="Helical" evidence="1">
    <location>
        <begin position="117"/>
        <end position="137"/>
    </location>
</feature>
<dbReference type="InterPro" id="IPR055568">
    <property type="entry name" value="DUF7144"/>
</dbReference>
<keyword evidence="1" id="KW-1133">Transmembrane helix</keyword>
<feature type="domain" description="DUF7144" evidence="2">
    <location>
        <begin position="26"/>
        <end position="134"/>
    </location>
</feature>
<proteinExistence type="predicted"/>
<reference evidence="3 4" key="1">
    <citation type="submission" date="2023-02" db="EMBL/GenBank/DDBJ databases">
        <authorList>
            <person name="Maleckis M."/>
        </authorList>
    </citation>
    <scope>NUCLEOTIDE SEQUENCE [LARGE SCALE GENOMIC DNA]</scope>
    <source>
        <strain evidence="3 4">P8-A2</strain>
    </source>
</reference>
<evidence type="ECO:0000259" key="2">
    <source>
        <dbReference type="Pfam" id="PF23636"/>
    </source>
</evidence>
<feature type="transmembrane region" description="Helical" evidence="1">
    <location>
        <begin position="68"/>
        <end position="87"/>
    </location>
</feature>
<keyword evidence="1" id="KW-0472">Membrane</keyword>
<dbReference type="Pfam" id="PF23636">
    <property type="entry name" value="DUF7144"/>
    <property type="match status" value="1"/>
</dbReference>
<evidence type="ECO:0000313" key="4">
    <source>
        <dbReference type="Proteomes" id="UP001257627"/>
    </source>
</evidence>
<comment type="caution">
    <text evidence="3">The sequence shown here is derived from an EMBL/GenBank/DDBJ whole genome shotgun (WGS) entry which is preliminary data.</text>
</comment>
<dbReference type="RefSeq" id="WP_240363971.1">
    <property type="nucleotide sequence ID" value="NZ_CP107955.1"/>
</dbReference>
<feature type="transmembrane region" description="Helical" evidence="1">
    <location>
        <begin position="27"/>
        <end position="48"/>
    </location>
</feature>
<protein>
    <recommendedName>
        <fullName evidence="2">DUF7144 domain-containing protein</fullName>
    </recommendedName>
</protein>